<feature type="active site" description="Nucleophile" evidence="5">
    <location>
        <position position="72"/>
    </location>
</feature>
<evidence type="ECO:0000256" key="5">
    <source>
        <dbReference type="PROSITE-ProRule" id="PRU01161"/>
    </source>
</evidence>
<keyword evidence="5 6" id="KW-0442">Lipid degradation</keyword>
<feature type="active site" description="Proton acceptor" evidence="5">
    <location>
        <position position="252"/>
    </location>
</feature>
<protein>
    <recommendedName>
        <fullName evidence="6">Patatin</fullName>
        <ecNumber evidence="6">3.1.1.-</ecNumber>
    </recommendedName>
</protein>
<dbReference type="GO" id="GO:0047372">
    <property type="term" value="F:monoacylglycerol lipase activity"/>
    <property type="evidence" value="ECO:0007669"/>
    <property type="project" value="TreeGrafter"/>
</dbReference>
<feature type="short sequence motif" description="GXSXG" evidence="5">
    <location>
        <begin position="70"/>
        <end position="74"/>
    </location>
</feature>
<evidence type="ECO:0000313" key="9">
    <source>
        <dbReference type="Proteomes" id="UP001341281"/>
    </source>
</evidence>
<dbReference type="Gene3D" id="3.40.1090.10">
    <property type="entry name" value="Cytosolic phospholipase A2 catalytic domain"/>
    <property type="match status" value="1"/>
</dbReference>
<keyword evidence="9" id="KW-1185">Reference proteome</keyword>
<proteinExistence type="inferred from homology"/>
<dbReference type="PROSITE" id="PS51635">
    <property type="entry name" value="PNPLA"/>
    <property type="match status" value="1"/>
</dbReference>
<dbReference type="SUPFAM" id="SSF52151">
    <property type="entry name" value="FabD/lysophospholipase-like"/>
    <property type="match status" value="1"/>
</dbReference>
<feature type="domain" description="PNPLA" evidence="7">
    <location>
        <begin position="28"/>
        <end position="265"/>
    </location>
</feature>
<evidence type="ECO:0000259" key="7">
    <source>
        <dbReference type="PROSITE" id="PS51635"/>
    </source>
</evidence>
<gene>
    <name evidence="8" type="ORF">U9M48_013908</name>
</gene>
<evidence type="ECO:0000256" key="4">
    <source>
        <dbReference type="ARBA" id="ARBA00025642"/>
    </source>
</evidence>
<keyword evidence="5 6" id="KW-0378">Hydrolase</keyword>
<dbReference type="InterPro" id="IPR002641">
    <property type="entry name" value="PNPLA_dom"/>
</dbReference>
<evidence type="ECO:0000256" key="3">
    <source>
        <dbReference type="ARBA" id="ARBA00023098"/>
    </source>
</evidence>
<accession>A0AAQ3T1R9</accession>
<sequence length="482" mass="54358">MCSSSSSGADELPERLPPVRYGSRTTVLSIDGGGIRGLIPTVILAFLEEKLQELDGPDARLADYFDMIAGTSTGGLIAAMLAAPDKETKLRTRNSPMPAEKIKEFYLDYGPKIFERRRPCPGEVVLSKVSNWLGLLDDVPSSISLLMGPRYNGSALRETINKYMGNLTIADTLTGILVTAHEINHPGCLLFSSYPHHQDQNPPLPPEAIKSKYKLADICIATTAAPTYFPAHSFQVSGSSSNSSGRKHHLVDGGLSANNPTLDAIWRTAQHRAHRRRPVAVDFENLTVLSIGNDDSETRGYTAEDCARWGAHKWVLNDGYNPLVDMLTMANAFRVHLTTTFLFYLHGNGYESSNYLRIQPTKHGYMWIPMDDASPMKMNYLIKMGEHLLKERLARIDLTKLSWRHEYVHDQPRTNKQELEDLAKILSKERKLRLENKKREERAREEDRRTEVRLQAYFQKLGFNMDEKATKAVLKSLDEWDA</sequence>
<dbReference type="Proteomes" id="UP001341281">
    <property type="component" value="Chromosome 03"/>
</dbReference>
<comment type="function">
    <text evidence="4">Possesses non-specific lipolytic acyl hydrolase (LAH) activity. Hydrolyzes phospholipids as well as galactolipids. May play a role in disease resistance.</text>
</comment>
<comment type="function">
    <text evidence="6">Lipolytic acyl hydrolase (LAH).</text>
</comment>
<feature type="short sequence motif" description="DGA/G" evidence="5">
    <location>
        <begin position="252"/>
        <end position="254"/>
    </location>
</feature>
<dbReference type="EC" id="3.1.1.-" evidence="6"/>
<keyword evidence="3 5" id="KW-0443">Lipid metabolism</keyword>
<evidence type="ECO:0000256" key="6">
    <source>
        <dbReference type="RuleBase" id="RU361262"/>
    </source>
</evidence>
<dbReference type="EMBL" id="CP144747">
    <property type="protein sequence ID" value="WVZ64387.1"/>
    <property type="molecule type" value="Genomic_DNA"/>
</dbReference>
<dbReference type="PANTHER" id="PTHR32176">
    <property type="entry name" value="XYLOSE ISOMERASE"/>
    <property type="match status" value="1"/>
</dbReference>
<comment type="similarity">
    <text evidence="1 6">Belongs to the patatin family.</text>
</comment>
<dbReference type="GO" id="GO:0004620">
    <property type="term" value="F:phospholipase activity"/>
    <property type="evidence" value="ECO:0007669"/>
    <property type="project" value="TreeGrafter"/>
</dbReference>
<feature type="short sequence motif" description="GXGXXG" evidence="5">
    <location>
        <begin position="32"/>
        <end position="37"/>
    </location>
</feature>
<evidence type="ECO:0000313" key="8">
    <source>
        <dbReference type="EMBL" id="WVZ64387.1"/>
    </source>
</evidence>
<dbReference type="GO" id="GO:0016042">
    <property type="term" value="P:lipid catabolic process"/>
    <property type="evidence" value="ECO:0007669"/>
    <property type="project" value="UniProtKB-UniRule"/>
</dbReference>
<evidence type="ECO:0000256" key="1">
    <source>
        <dbReference type="ARBA" id="ARBA00010240"/>
    </source>
</evidence>
<dbReference type="AlphaFoldDB" id="A0AAQ3T1R9"/>
<keyword evidence="2" id="KW-0611">Plant defense</keyword>
<evidence type="ECO:0000256" key="2">
    <source>
        <dbReference type="ARBA" id="ARBA00022821"/>
    </source>
</evidence>
<dbReference type="InterPro" id="IPR016035">
    <property type="entry name" value="Acyl_Trfase/lysoPLipase"/>
</dbReference>
<name>A0AAQ3T1R9_PASNO</name>
<dbReference type="Pfam" id="PF01734">
    <property type="entry name" value="Patatin"/>
    <property type="match status" value="1"/>
</dbReference>
<reference evidence="8 9" key="1">
    <citation type="submission" date="2024-02" db="EMBL/GenBank/DDBJ databases">
        <title>High-quality chromosome-scale genome assembly of Pensacola bahiagrass (Paspalum notatum Flugge var. saurae).</title>
        <authorList>
            <person name="Vega J.M."/>
            <person name="Podio M."/>
            <person name="Orjuela J."/>
            <person name="Siena L.A."/>
            <person name="Pessino S.C."/>
            <person name="Combes M.C."/>
            <person name="Mariac C."/>
            <person name="Albertini E."/>
            <person name="Pupilli F."/>
            <person name="Ortiz J.P.A."/>
            <person name="Leblanc O."/>
        </authorList>
    </citation>
    <scope>NUCLEOTIDE SEQUENCE [LARGE SCALE GENOMIC DNA]</scope>
    <source>
        <strain evidence="8">R1</strain>
        <tissue evidence="8">Leaf</tissue>
    </source>
</reference>
<comment type="domain">
    <text evidence="6">The nitrogen atoms of the two glycine residues in the GGXR motif define the oxyanion hole, and stabilize the oxyanion that forms during the nucleophilic attack by the catalytic serine during substrate cleavage.</text>
</comment>
<organism evidence="8 9">
    <name type="scientific">Paspalum notatum var. saurae</name>
    <dbReference type="NCBI Taxonomy" id="547442"/>
    <lineage>
        <taxon>Eukaryota</taxon>
        <taxon>Viridiplantae</taxon>
        <taxon>Streptophyta</taxon>
        <taxon>Embryophyta</taxon>
        <taxon>Tracheophyta</taxon>
        <taxon>Spermatophyta</taxon>
        <taxon>Magnoliopsida</taxon>
        <taxon>Liliopsida</taxon>
        <taxon>Poales</taxon>
        <taxon>Poaceae</taxon>
        <taxon>PACMAD clade</taxon>
        <taxon>Panicoideae</taxon>
        <taxon>Andropogonodae</taxon>
        <taxon>Paspaleae</taxon>
        <taxon>Paspalinae</taxon>
        <taxon>Paspalum</taxon>
    </lineage>
</organism>
<dbReference type="GO" id="GO:0006952">
    <property type="term" value="P:defense response"/>
    <property type="evidence" value="ECO:0007669"/>
    <property type="project" value="UniProtKB-KW"/>
</dbReference>
<dbReference type="PANTHER" id="PTHR32176:SF120">
    <property type="entry name" value="PATATIN"/>
    <property type="match status" value="1"/>
</dbReference>